<dbReference type="Proteomes" id="UP000756921">
    <property type="component" value="Unassembled WGS sequence"/>
</dbReference>
<dbReference type="AlphaFoldDB" id="A0A9P6KUQ4"/>
<feature type="domain" description="Apple" evidence="2">
    <location>
        <begin position="83"/>
        <end position="164"/>
    </location>
</feature>
<feature type="compositionally biased region" description="Pro residues" evidence="1">
    <location>
        <begin position="267"/>
        <end position="289"/>
    </location>
</feature>
<feature type="region of interest" description="Disordered" evidence="1">
    <location>
        <begin position="267"/>
        <end position="323"/>
    </location>
</feature>
<reference evidence="3" key="1">
    <citation type="journal article" date="2020" name="Mol. Plant Microbe Interact.">
        <title>Genome Sequence of the Biocontrol Agent Coniothyrium minitans strain Conio (IMI 134523).</title>
        <authorList>
            <person name="Patel D."/>
            <person name="Shittu T.A."/>
            <person name="Baroncelli R."/>
            <person name="Muthumeenakshi S."/>
            <person name="Osborne T.H."/>
            <person name="Janganan T.K."/>
            <person name="Sreenivasaprasad S."/>
        </authorList>
    </citation>
    <scope>NUCLEOTIDE SEQUENCE</scope>
    <source>
        <strain evidence="3">Conio</strain>
    </source>
</reference>
<gene>
    <name evidence="3" type="ORF">PMIN01_01875</name>
</gene>
<evidence type="ECO:0000313" key="4">
    <source>
        <dbReference type="Proteomes" id="UP000756921"/>
    </source>
</evidence>
<proteinExistence type="predicted"/>
<sequence length="402" mass="42536">MQNQYDLVVNDQSPSVATPTYAPSQWCSDYLRQTDIVTFGVNITAISTSTNVEFYQPIVTKTDLRSHPTLTALCPVPSTGMECGWDTNTISPAEQGLDESVLNDGIGSAEECHQACLLRPACKAYRWDGRIGNPCAIFNVGIGPNAANLINPTPGGTQWYDRNCPVDLPAGCTLGRYPYSNATAVPPPVIASAAPPALPSITPAPVATPGVVPAVSSLPRIALEDVQGLPPLAVVPRPPSLPPPVVTNPGNFTPPIIPNPPNLLPPVVPSPPNLPPPPPPGLPSPPIQPDFPEIPIEPNGQSPPGPPGLPIPQSPPRPTPRALAKRSIPFPPYFADLNYIWSSVWVTPACSCIISSALPPVPSRTTRTITRHNATVVITTTTVDPFTITITPREVTMYVSIA</sequence>
<evidence type="ECO:0000259" key="2">
    <source>
        <dbReference type="PROSITE" id="PS50948"/>
    </source>
</evidence>
<keyword evidence="4" id="KW-1185">Reference proteome</keyword>
<comment type="caution">
    <text evidence="3">The sequence shown here is derived from an EMBL/GenBank/DDBJ whole genome shotgun (WGS) entry which is preliminary data.</text>
</comment>
<evidence type="ECO:0000313" key="3">
    <source>
        <dbReference type="EMBL" id="KAF9739241.1"/>
    </source>
</evidence>
<evidence type="ECO:0000256" key="1">
    <source>
        <dbReference type="SAM" id="MobiDB-lite"/>
    </source>
</evidence>
<dbReference type="EMBL" id="WJXW01000002">
    <property type="protein sequence ID" value="KAF9739241.1"/>
    <property type="molecule type" value="Genomic_DNA"/>
</dbReference>
<name>A0A9P6KUQ4_9PLEO</name>
<dbReference type="PROSITE" id="PS50948">
    <property type="entry name" value="PAN"/>
    <property type="match status" value="1"/>
</dbReference>
<organism evidence="3 4">
    <name type="scientific">Paraphaeosphaeria minitans</name>
    <dbReference type="NCBI Taxonomy" id="565426"/>
    <lineage>
        <taxon>Eukaryota</taxon>
        <taxon>Fungi</taxon>
        <taxon>Dikarya</taxon>
        <taxon>Ascomycota</taxon>
        <taxon>Pezizomycotina</taxon>
        <taxon>Dothideomycetes</taxon>
        <taxon>Pleosporomycetidae</taxon>
        <taxon>Pleosporales</taxon>
        <taxon>Massarineae</taxon>
        <taxon>Didymosphaeriaceae</taxon>
        <taxon>Paraphaeosphaeria</taxon>
    </lineage>
</organism>
<feature type="compositionally biased region" description="Pro residues" evidence="1">
    <location>
        <begin position="301"/>
        <end position="319"/>
    </location>
</feature>
<dbReference type="InterPro" id="IPR003609">
    <property type="entry name" value="Pan_app"/>
</dbReference>
<accession>A0A9P6KUQ4</accession>
<dbReference type="OrthoDB" id="3541215at2759"/>
<protein>
    <recommendedName>
        <fullName evidence="2">Apple domain-containing protein</fullName>
    </recommendedName>
</protein>